<dbReference type="GeneID" id="16479656"/>
<organism evidence="1 2">
    <name type="scientific">Choristoneura rosaceana nucleopolyhedrovirus</name>
    <dbReference type="NCBI Taxonomy" id="58094"/>
    <lineage>
        <taxon>Viruses</taxon>
        <taxon>Viruses incertae sedis</taxon>
        <taxon>Naldaviricetes</taxon>
        <taxon>Lefavirales</taxon>
        <taxon>Baculoviridae</taxon>
        <taxon>Alphabaculovirus</taxon>
        <taxon>Alphabaculovirus chorosaceanae</taxon>
    </lineage>
</organism>
<protein>
    <submittedName>
        <fullName evidence="1">Uncharacterized protein</fullName>
    </submittedName>
</protein>
<reference evidence="1 2" key="1">
    <citation type="journal article" date="2013" name="PLoS ONE">
        <title>Comparative Genome Sequence Analysis of Choristoneura occidentalis Freeman and C. rosaceana Harris (Lepidoptera: Tortricidae) Alphabaculoviruses.</title>
        <authorList>
            <person name="Thumbi D.K."/>
            <person name="Beliveau C."/>
            <person name="Cusson M."/>
            <person name="Lapointe R."/>
            <person name="Lucarotti C.J."/>
        </authorList>
    </citation>
    <scope>NUCLEOTIDE SEQUENCE [LARGE SCALE GENOMIC DNA]</scope>
    <source>
        <strain evidence="1">NB_1</strain>
    </source>
</reference>
<accession>S5MKR2</accession>
<keyword evidence="2" id="KW-1185">Reference proteome</keyword>
<evidence type="ECO:0000313" key="1">
    <source>
        <dbReference type="EMBL" id="AGR57041.1"/>
    </source>
</evidence>
<dbReference type="Proteomes" id="UP000208100">
    <property type="component" value="Segment"/>
</dbReference>
<sequence length="75" mass="8113">MDDVNKSIISKNNDCFIVLHPVTAAATTTTTPISDDTDVCLNIQTQSQLVLNSATSDVHDDKPTESPLIQCIIQI</sequence>
<proteinExistence type="predicted"/>
<name>S5MKR2_9ABAC</name>
<dbReference type="EMBL" id="KC961304">
    <property type="protein sequence ID" value="AGR57041.1"/>
    <property type="molecule type" value="Genomic_DNA"/>
</dbReference>
<dbReference type="KEGG" id="vg:16479656"/>
<evidence type="ECO:0000313" key="2">
    <source>
        <dbReference type="Proteomes" id="UP000208100"/>
    </source>
</evidence>
<dbReference type="OrthoDB" id="39549at10239"/>
<dbReference type="RefSeq" id="YP_008378357.1">
    <property type="nucleotide sequence ID" value="NC_021924.1"/>
</dbReference>